<dbReference type="Proteomes" id="UP000317036">
    <property type="component" value="Unassembled WGS sequence"/>
</dbReference>
<feature type="region of interest" description="Disordered" evidence="2">
    <location>
        <begin position="59"/>
        <end position="80"/>
    </location>
</feature>
<evidence type="ECO:0000256" key="2">
    <source>
        <dbReference type="SAM" id="MobiDB-lite"/>
    </source>
</evidence>
<accession>A0A559K424</accession>
<organism evidence="3 4">
    <name type="scientific">Paenibacillus cremeus</name>
    <dbReference type="NCBI Taxonomy" id="2163881"/>
    <lineage>
        <taxon>Bacteria</taxon>
        <taxon>Bacillati</taxon>
        <taxon>Bacillota</taxon>
        <taxon>Bacilli</taxon>
        <taxon>Bacillales</taxon>
        <taxon>Paenibacillaceae</taxon>
        <taxon>Paenibacillus</taxon>
    </lineage>
</organism>
<dbReference type="AlphaFoldDB" id="A0A559K424"/>
<reference evidence="3 4" key="1">
    <citation type="submission" date="2019-07" db="EMBL/GenBank/DDBJ databases">
        <authorList>
            <person name="Kim J."/>
        </authorList>
    </citation>
    <scope>NUCLEOTIDE SEQUENCE [LARGE SCALE GENOMIC DNA]</scope>
    <source>
        <strain evidence="3 4">JC52</strain>
    </source>
</reference>
<evidence type="ECO:0000256" key="1">
    <source>
        <dbReference type="SAM" id="Coils"/>
    </source>
</evidence>
<evidence type="ECO:0000313" key="3">
    <source>
        <dbReference type="EMBL" id="TVY06888.1"/>
    </source>
</evidence>
<gene>
    <name evidence="3" type="ORF">FPZ49_26585</name>
</gene>
<name>A0A559K424_9BACL</name>
<dbReference type="RefSeq" id="WP_144852835.1">
    <property type="nucleotide sequence ID" value="NZ_VNJI01000046.1"/>
</dbReference>
<dbReference type="EMBL" id="VNJI01000046">
    <property type="protein sequence ID" value="TVY06888.1"/>
    <property type="molecule type" value="Genomic_DNA"/>
</dbReference>
<comment type="caution">
    <text evidence="3">The sequence shown here is derived from an EMBL/GenBank/DDBJ whole genome shotgun (WGS) entry which is preliminary data.</text>
</comment>
<dbReference type="OrthoDB" id="891822at91061"/>
<evidence type="ECO:0000313" key="4">
    <source>
        <dbReference type="Proteomes" id="UP000317036"/>
    </source>
</evidence>
<sequence>MSKTHVRLSKLEKDVAELKQRVSTIEERSIVDDLTKEKFPGANKPLYTYEEIAVKNSTSSASVSRVAEKHGLSRRALKTV</sequence>
<keyword evidence="1" id="KW-0175">Coiled coil</keyword>
<proteinExistence type="predicted"/>
<keyword evidence="4" id="KW-1185">Reference proteome</keyword>
<protein>
    <submittedName>
        <fullName evidence="3">Uncharacterized protein</fullName>
    </submittedName>
</protein>
<feature type="coiled-coil region" evidence="1">
    <location>
        <begin position="1"/>
        <end position="28"/>
    </location>
</feature>